<dbReference type="PANTHER" id="PTHR38765:SF1">
    <property type="entry name" value="DUF484 DOMAIN-CONTAINING PROTEIN"/>
    <property type="match status" value="1"/>
</dbReference>
<protein>
    <recommendedName>
        <fullName evidence="3">DUF484 family protein</fullName>
    </recommendedName>
</protein>
<dbReference type="Pfam" id="PF04340">
    <property type="entry name" value="DUF484"/>
    <property type="match status" value="1"/>
</dbReference>
<organism evidence="1 2">
    <name type="scientific">Gallibacterium genomosp. 2</name>
    <dbReference type="NCBI Taxonomy" id="155517"/>
    <lineage>
        <taxon>Bacteria</taxon>
        <taxon>Pseudomonadati</taxon>
        <taxon>Pseudomonadota</taxon>
        <taxon>Gammaproteobacteria</taxon>
        <taxon>Pasteurellales</taxon>
        <taxon>Pasteurellaceae</taxon>
        <taxon>Gallibacterium</taxon>
    </lineage>
</organism>
<dbReference type="InterPro" id="IPR029016">
    <property type="entry name" value="GAF-like_dom_sf"/>
</dbReference>
<gene>
    <name evidence="1" type="ORF">P375_08765</name>
</gene>
<keyword evidence="2" id="KW-1185">Reference proteome</keyword>
<reference evidence="1 2" key="1">
    <citation type="submission" date="2014-08" db="EMBL/GenBank/DDBJ databases">
        <title>Chaperone-usher fimbriae in a diverse selection of Gallibacterium genomes.</title>
        <authorList>
            <person name="Kudirkiene E."/>
            <person name="Bager R.J."/>
            <person name="Johnson T.J."/>
            <person name="Bojesen A.M."/>
        </authorList>
    </citation>
    <scope>NUCLEOTIDE SEQUENCE [LARGE SCALE GENOMIC DNA]</scope>
    <source>
        <strain evidence="1 2">CCM5976</strain>
    </source>
</reference>
<dbReference type="InterPro" id="IPR007435">
    <property type="entry name" value="DUF484"/>
</dbReference>
<dbReference type="RefSeq" id="WP_039136109.1">
    <property type="nucleotide sequence ID" value="NZ_JPXY01000039.1"/>
</dbReference>
<sequence>MSEINADFEQQIHDYLNDHSDFFARHLLLLDKMQIPHQRKGMISLVEAQLGRQREKIATLEQQLYQIGNTVQQNEELFFSLLPLQKLLLQAGNFTKANQNLNQWAKALELKSAKILLLKDVWEEQNEIKAQYWIDRKAFEIIRLERFGLQSFYLGKLTNREKSLLFLPEELPVGSVALCLLKQNHQPYHSVLVFSSHNEDHFYRSQKTDFLETIVDLIEPLIEQWLTKKA</sequence>
<dbReference type="Proteomes" id="UP000030418">
    <property type="component" value="Unassembled WGS sequence"/>
</dbReference>
<evidence type="ECO:0000313" key="1">
    <source>
        <dbReference type="EMBL" id="KGQ30993.1"/>
    </source>
</evidence>
<evidence type="ECO:0008006" key="3">
    <source>
        <dbReference type="Google" id="ProtNLM"/>
    </source>
</evidence>
<dbReference type="AlphaFoldDB" id="A0A0A2XFR0"/>
<evidence type="ECO:0000313" key="2">
    <source>
        <dbReference type="Proteomes" id="UP000030418"/>
    </source>
</evidence>
<dbReference type="Gene3D" id="3.30.450.40">
    <property type="match status" value="1"/>
</dbReference>
<name>A0A0A2XFR0_9PAST</name>
<accession>A0A0A2XFR0</accession>
<dbReference type="PANTHER" id="PTHR38765">
    <property type="entry name" value="DUF484 DOMAIN-CONTAINING PROTEIN"/>
    <property type="match status" value="1"/>
</dbReference>
<proteinExistence type="predicted"/>
<comment type="caution">
    <text evidence="1">The sequence shown here is derived from an EMBL/GenBank/DDBJ whole genome shotgun (WGS) entry which is preliminary data.</text>
</comment>
<dbReference type="EMBL" id="JPXY01000039">
    <property type="protein sequence ID" value="KGQ30993.1"/>
    <property type="molecule type" value="Genomic_DNA"/>
</dbReference>